<comment type="caution">
    <text evidence="1">The sequence shown here is derived from an EMBL/GenBank/DDBJ whole genome shotgun (WGS) entry which is preliminary data.</text>
</comment>
<dbReference type="EMBL" id="ACVA01000063">
    <property type="protein sequence ID" value="EEX17591.1"/>
    <property type="molecule type" value="Genomic_DNA"/>
</dbReference>
<evidence type="ECO:0000313" key="2">
    <source>
        <dbReference type="Proteomes" id="UP000003327"/>
    </source>
</evidence>
<accession>C9MSD6</accession>
<dbReference type="AlphaFoldDB" id="C9MSD6"/>
<organism evidence="1 2">
    <name type="scientific">Prevotella veroralis F0319</name>
    <dbReference type="NCBI Taxonomy" id="649761"/>
    <lineage>
        <taxon>Bacteria</taxon>
        <taxon>Pseudomonadati</taxon>
        <taxon>Bacteroidota</taxon>
        <taxon>Bacteroidia</taxon>
        <taxon>Bacteroidales</taxon>
        <taxon>Prevotellaceae</taxon>
        <taxon>Prevotella</taxon>
    </lineage>
</organism>
<protein>
    <submittedName>
        <fullName evidence="1">Uncharacterized protein</fullName>
    </submittedName>
</protein>
<proteinExistence type="predicted"/>
<evidence type="ECO:0000313" key="1">
    <source>
        <dbReference type="EMBL" id="EEX17591.1"/>
    </source>
</evidence>
<gene>
    <name evidence="1" type="ORF">HMPREF0973_02555</name>
</gene>
<dbReference type="HOGENOM" id="CLU_2754576_0_0_10"/>
<dbReference type="STRING" id="649761.HMPREF0973_02555"/>
<name>C9MSD6_9BACT</name>
<keyword evidence="2" id="KW-1185">Reference proteome</keyword>
<dbReference type="Proteomes" id="UP000003327">
    <property type="component" value="Unassembled WGS sequence"/>
</dbReference>
<reference evidence="1 2" key="1">
    <citation type="submission" date="2009-09" db="EMBL/GenBank/DDBJ databases">
        <authorList>
            <person name="Weinstock G."/>
            <person name="Sodergren E."/>
            <person name="Clifton S."/>
            <person name="Fulton L."/>
            <person name="Fulton B."/>
            <person name="Courtney L."/>
            <person name="Fronick C."/>
            <person name="Harrison M."/>
            <person name="Strong C."/>
            <person name="Farmer C."/>
            <person name="Delahaunty K."/>
            <person name="Markovic C."/>
            <person name="Hall O."/>
            <person name="Minx P."/>
            <person name="Tomlinson C."/>
            <person name="Mitreva M."/>
            <person name="Nelson J."/>
            <person name="Hou S."/>
            <person name="Wollam A."/>
            <person name="Pepin K.H."/>
            <person name="Johnson M."/>
            <person name="Bhonagiri V."/>
            <person name="Nash W.E."/>
            <person name="Warren W."/>
            <person name="Chinwalla A."/>
            <person name="Mardis E.R."/>
            <person name="Wilson R.K."/>
        </authorList>
    </citation>
    <scope>NUCLEOTIDE SEQUENCE [LARGE SCALE GENOMIC DNA]</scope>
    <source>
        <strain evidence="1 2">F0319</strain>
    </source>
</reference>
<sequence>MTKRLLCYHETPSLRSIYALFAITKLLSYTDLVPSFHLPFLHLSATLCLQMGTDARGWKPLPASPKGRST</sequence>